<protein>
    <recommendedName>
        <fullName evidence="3">J domain-containing protein</fullName>
    </recommendedName>
</protein>
<evidence type="ECO:0008006" key="3">
    <source>
        <dbReference type="Google" id="ProtNLM"/>
    </source>
</evidence>
<evidence type="ECO:0000313" key="2">
    <source>
        <dbReference type="Proteomes" id="UP001302719"/>
    </source>
</evidence>
<gene>
    <name evidence="1" type="ORF">PP769_13635</name>
</gene>
<organism evidence="1 2">
    <name type="scientific">Candidatus Nitrospira allomarina</name>
    <dbReference type="NCBI Taxonomy" id="3020900"/>
    <lineage>
        <taxon>Bacteria</taxon>
        <taxon>Pseudomonadati</taxon>
        <taxon>Nitrospirota</taxon>
        <taxon>Nitrospiria</taxon>
        <taxon>Nitrospirales</taxon>
        <taxon>Nitrospiraceae</taxon>
        <taxon>Nitrospira</taxon>
    </lineage>
</organism>
<proteinExistence type="predicted"/>
<dbReference type="Gene3D" id="1.10.287.110">
    <property type="entry name" value="DnaJ domain"/>
    <property type="match status" value="1"/>
</dbReference>
<dbReference type="EMBL" id="CP116967">
    <property type="protein sequence ID" value="WNM57013.1"/>
    <property type="molecule type" value="Genomic_DNA"/>
</dbReference>
<keyword evidence="2" id="KW-1185">Reference proteome</keyword>
<sequence length="97" mass="11315">MISSSDPNSMTVERALLLLNLTEPFSPDALQQRYEEARRVWYPSRYAGLTNNPAKYMEMYKKGEAKTKEIHAAYQILSNHLQNSRPLDNRMITEQHD</sequence>
<evidence type="ECO:0000313" key="1">
    <source>
        <dbReference type="EMBL" id="WNM57013.1"/>
    </source>
</evidence>
<accession>A0AA96JRE5</accession>
<dbReference type="InterPro" id="IPR036869">
    <property type="entry name" value="J_dom_sf"/>
</dbReference>
<name>A0AA96JRE5_9BACT</name>
<dbReference type="AlphaFoldDB" id="A0AA96JRE5"/>
<dbReference type="KEGG" id="nall:PP769_13635"/>
<dbReference type="SUPFAM" id="SSF46565">
    <property type="entry name" value="Chaperone J-domain"/>
    <property type="match status" value="1"/>
</dbReference>
<dbReference type="RefSeq" id="WP_312641013.1">
    <property type="nucleotide sequence ID" value="NZ_CP116967.1"/>
</dbReference>
<reference evidence="1 2" key="1">
    <citation type="submission" date="2023-01" db="EMBL/GenBank/DDBJ databases">
        <title>Cultivation and genomic characterization of new, ubiquitous marine nitrite-oxidizing bacteria from the Nitrospirales.</title>
        <authorList>
            <person name="Mueller A.J."/>
            <person name="Daebeler A."/>
            <person name="Herbold C.W."/>
            <person name="Kirkegaard R.H."/>
            <person name="Daims H."/>
        </authorList>
    </citation>
    <scope>NUCLEOTIDE SEQUENCE [LARGE SCALE GENOMIC DNA]</scope>
    <source>
        <strain evidence="1 2">VA</strain>
    </source>
</reference>
<dbReference type="Proteomes" id="UP001302719">
    <property type="component" value="Chromosome"/>
</dbReference>